<dbReference type="AlphaFoldDB" id="A0A090E384"/>
<keyword evidence="2" id="KW-1185">Reference proteome</keyword>
<gene>
    <name evidence="1" type="ORF">MPL3356_40589</name>
</gene>
<organism evidence="1 2">
    <name type="scientific">Mesorhizobium plurifarium</name>
    <dbReference type="NCBI Taxonomy" id="69974"/>
    <lineage>
        <taxon>Bacteria</taxon>
        <taxon>Pseudomonadati</taxon>
        <taxon>Pseudomonadota</taxon>
        <taxon>Alphaproteobacteria</taxon>
        <taxon>Hyphomicrobiales</taxon>
        <taxon>Phyllobacteriaceae</taxon>
        <taxon>Mesorhizobium</taxon>
    </lineage>
</organism>
<evidence type="ECO:0000313" key="2">
    <source>
        <dbReference type="Proteomes" id="UP000045285"/>
    </source>
</evidence>
<reference evidence="2" key="1">
    <citation type="submission" date="2014-08" db="EMBL/GenBank/DDBJ databases">
        <authorList>
            <person name="Moulin L."/>
        </authorList>
    </citation>
    <scope>NUCLEOTIDE SEQUENCE [LARGE SCALE GENOMIC DNA]</scope>
</reference>
<accession>A0A090E384</accession>
<dbReference type="Proteomes" id="UP000045285">
    <property type="component" value="Unassembled WGS sequence"/>
</dbReference>
<name>A0A090E384_MESPL</name>
<evidence type="ECO:0000313" key="1">
    <source>
        <dbReference type="EMBL" id="CDX23859.1"/>
    </source>
</evidence>
<proteinExistence type="predicted"/>
<dbReference type="EMBL" id="CCMZ01000034">
    <property type="protein sequence ID" value="CDX23859.1"/>
    <property type="molecule type" value="Genomic_DNA"/>
</dbReference>
<protein>
    <submittedName>
        <fullName evidence="1">Uncharacterized protein</fullName>
    </submittedName>
</protein>
<sequence>MVAIWTTRRWKLAHRINGPPEALDPPAGKRLGGFHVACTYDLGRWIRIPTISEPIQPTSRDI</sequence>